<dbReference type="InterPro" id="IPR050297">
    <property type="entry name" value="LipidA_mod_glycosyltrf_83"/>
</dbReference>
<evidence type="ECO:0000256" key="1">
    <source>
        <dbReference type="ARBA" id="ARBA00004651"/>
    </source>
</evidence>
<dbReference type="GO" id="GO:0016763">
    <property type="term" value="F:pentosyltransferase activity"/>
    <property type="evidence" value="ECO:0007669"/>
    <property type="project" value="TreeGrafter"/>
</dbReference>
<feature type="transmembrane region" description="Helical" evidence="8">
    <location>
        <begin position="420"/>
        <end position="442"/>
    </location>
</feature>
<feature type="transmembrane region" description="Helical" evidence="8">
    <location>
        <begin position="7"/>
        <end position="26"/>
    </location>
</feature>
<evidence type="ECO:0000256" key="6">
    <source>
        <dbReference type="ARBA" id="ARBA00022989"/>
    </source>
</evidence>
<gene>
    <name evidence="10" type="ORF">ENS31_03025</name>
</gene>
<dbReference type="PANTHER" id="PTHR33908">
    <property type="entry name" value="MANNOSYLTRANSFERASE YKCB-RELATED"/>
    <property type="match status" value="1"/>
</dbReference>
<name>A0A7V2ZIA5_9BACT</name>
<evidence type="ECO:0000256" key="8">
    <source>
        <dbReference type="SAM" id="Phobius"/>
    </source>
</evidence>
<feature type="domain" description="Glycosyltransferase RgtA/B/C/D-like" evidence="9">
    <location>
        <begin position="75"/>
        <end position="234"/>
    </location>
</feature>
<keyword evidence="2" id="KW-1003">Cell membrane</keyword>
<reference evidence="10" key="1">
    <citation type="journal article" date="2020" name="mSystems">
        <title>Genome- and Community-Level Interaction Insights into Carbon Utilization and Element Cycling Functions of Hydrothermarchaeota in Hydrothermal Sediment.</title>
        <authorList>
            <person name="Zhou Z."/>
            <person name="Liu Y."/>
            <person name="Xu W."/>
            <person name="Pan J."/>
            <person name="Luo Z.H."/>
            <person name="Li M."/>
        </authorList>
    </citation>
    <scope>NUCLEOTIDE SEQUENCE [LARGE SCALE GENOMIC DNA]</scope>
    <source>
        <strain evidence="10">SpSt-479</strain>
    </source>
</reference>
<comment type="caution">
    <text evidence="10">The sequence shown here is derived from an EMBL/GenBank/DDBJ whole genome shotgun (WGS) entry which is preliminary data.</text>
</comment>
<evidence type="ECO:0000256" key="3">
    <source>
        <dbReference type="ARBA" id="ARBA00022676"/>
    </source>
</evidence>
<keyword evidence="4 10" id="KW-0808">Transferase</keyword>
<feature type="transmembrane region" description="Helical" evidence="8">
    <location>
        <begin position="106"/>
        <end position="133"/>
    </location>
</feature>
<feature type="transmembrane region" description="Helical" evidence="8">
    <location>
        <begin position="213"/>
        <end position="234"/>
    </location>
</feature>
<evidence type="ECO:0000256" key="7">
    <source>
        <dbReference type="ARBA" id="ARBA00023136"/>
    </source>
</evidence>
<keyword evidence="5 8" id="KW-0812">Transmembrane</keyword>
<dbReference type="PANTHER" id="PTHR33908:SF11">
    <property type="entry name" value="MEMBRANE PROTEIN"/>
    <property type="match status" value="1"/>
</dbReference>
<accession>A0A7V2ZIA5</accession>
<evidence type="ECO:0000256" key="2">
    <source>
        <dbReference type="ARBA" id="ARBA00022475"/>
    </source>
</evidence>
<evidence type="ECO:0000256" key="5">
    <source>
        <dbReference type="ARBA" id="ARBA00022692"/>
    </source>
</evidence>
<evidence type="ECO:0000313" key="10">
    <source>
        <dbReference type="EMBL" id="HFI90487.1"/>
    </source>
</evidence>
<dbReference type="GO" id="GO:0009103">
    <property type="term" value="P:lipopolysaccharide biosynthetic process"/>
    <property type="evidence" value="ECO:0007669"/>
    <property type="project" value="UniProtKB-ARBA"/>
</dbReference>
<feature type="transmembrane region" description="Helical" evidence="8">
    <location>
        <begin position="139"/>
        <end position="162"/>
    </location>
</feature>
<dbReference type="InterPro" id="IPR038731">
    <property type="entry name" value="RgtA/B/C-like"/>
</dbReference>
<dbReference type="EMBL" id="DSUJ01000008">
    <property type="protein sequence ID" value="HFI90487.1"/>
    <property type="molecule type" value="Genomic_DNA"/>
</dbReference>
<feature type="transmembrane region" description="Helical" evidence="8">
    <location>
        <begin position="332"/>
        <end position="349"/>
    </location>
</feature>
<evidence type="ECO:0000256" key="4">
    <source>
        <dbReference type="ARBA" id="ARBA00022679"/>
    </source>
</evidence>
<feature type="transmembrane region" description="Helical" evidence="8">
    <location>
        <begin position="448"/>
        <end position="467"/>
    </location>
</feature>
<organism evidence="10">
    <name type="scientific">Ignavibacterium album</name>
    <dbReference type="NCBI Taxonomy" id="591197"/>
    <lineage>
        <taxon>Bacteria</taxon>
        <taxon>Pseudomonadati</taxon>
        <taxon>Ignavibacteriota</taxon>
        <taxon>Ignavibacteria</taxon>
        <taxon>Ignavibacteriales</taxon>
        <taxon>Ignavibacteriaceae</taxon>
        <taxon>Ignavibacterium</taxon>
    </lineage>
</organism>
<sequence length="480" mass="55113">MNKNLQTGIISVFFIAVILRLLFFTAQNTWNSEVIENKIIPMGTDQRGYHQLAIVLLGYGKLSFNPDLPPVVLRTPGYPLFISAIYLFLGQNTWLVILIQNFLDSLTAVIIFLTISLLFNSKTGLITGILYAIEPHMILYANTFYSDTLFVFFLSLFFYYLIKFIRQSEKKYLPVIFSALFLGISVLVKPAGAYLPYIVIIVLLFYFGKSLRAGLKFSVIFFLVYLFTISPWLIRNKIHYGEFFLSNSGEYNLLAINITPMEIPKRNKPQHVVERELRMEADSLMHAEGVNPVWNKEPNDYWEGLNLQQDFNKTKYWKKVALKYIKNEPVTFAKYYILGILHTLFNLGTSEFAENLNLVKEAKSVNLKSEPNLINLIKKFFTEKSLAEILLGFFIALYLFVVYSSLLIGLIKIVKSENRFLYLVPVLFALYFILIAGAGGLARFKMPAVPFYIGISAYGSISILESFRNITLPFIKKPKR</sequence>
<keyword evidence="7 8" id="KW-0472">Membrane</keyword>
<proteinExistence type="predicted"/>
<keyword evidence="6 8" id="KW-1133">Transmembrane helix</keyword>
<feature type="transmembrane region" description="Helical" evidence="8">
    <location>
        <begin position="174"/>
        <end position="207"/>
    </location>
</feature>
<protein>
    <submittedName>
        <fullName evidence="10">Glycosyltransferase family 39 protein</fullName>
    </submittedName>
</protein>
<evidence type="ECO:0000259" key="9">
    <source>
        <dbReference type="Pfam" id="PF13231"/>
    </source>
</evidence>
<feature type="transmembrane region" description="Helical" evidence="8">
    <location>
        <begin position="78"/>
        <end position="99"/>
    </location>
</feature>
<dbReference type="GO" id="GO:0005886">
    <property type="term" value="C:plasma membrane"/>
    <property type="evidence" value="ECO:0007669"/>
    <property type="project" value="UniProtKB-SubCell"/>
</dbReference>
<dbReference type="Pfam" id="PF13231">
    <property type="entry name" value="PMT_2"/>
    <property type="match status" value="1"/>
</dbReference>
<comment type="subcellular location">
    <subcellularLocation>
        <location evidence="1">Cell membrane</location>
        <topology evidence="1">Multi-pass membrane protein</topology>
    </subcellularLocation>
</comment>
<dbReference type="AlphaFoldDB" id="A0A7V2ZIA5"/>
<feature type="transmembrane region" description="Helical" evidence="8">
    <location>
        <begin position="389"/>
        <end position="408"/>
    </location>
</feature>
<keyword evidence="3" id="KW-0328">Glycosyltransferase</keyword>